<dbReference type="Proteomes" id="UP000054172">
    <property type="component" value="Unassembled WGS sequence"/>
</dbReference>
<accession>A0A0Q4AXJ8</accession>
<comment type="caution">
    <text evidence="2">The sequence shown here is derived from an EMBL/GenBank/DDBJ whole genome shotgun (WGS) entry which is preliminary data.</text>
</comment>
<organism evidence="2 3">
    <name type="scientific">Candidatus [Bacteroides] periocalifornicus</name>
    <dbReference type="NCBI Taxonomy" id="1702214"/>
    <lineage>
        <taxon>Bacteria</taxon>
        <taxon>Pseudomonadati</taxon>
        <taxon>Bacteroidota</taxon>
    </lineage>
</organism>
<evidence type="ECO:0000313" key="3">
    <source>
        <dbReference type="Proteomes" id="UP000054172"/>
    </source>
</evidence>
<dbReference type="AlphaFoldDB" id="A0A0Q4AXJ8"/>
<name>A0A0Q4AXJ8_9BACT</name>
<evidence type="ECO:0000256" key="1">
    <source>
        <dbReference type="SAM" id="SignalP"/>
    </source>
</evidence>
<proteinExistence type="predicted"/>
<evidence type="ECO:0000313" key="2">
    <source>
        <dbReference type="EMBL" id="KQM08686.1"/>
    </source>
</evidence>
<protein>
    <recommendedName>
        <fullName evidence="4">DUF4421 domain-containing protein</fullName>
    </recommendedName>
</protein>
<keyword evidence="1" id="KW-0732">Signal</keyword>
<dbReference type="EMBL" id="LIIK01000025">
    <property type="protein sequence ID" value="KQM08686.1"/>
    <property type="molecule type" value="Genomic_DNA"/>
</dbReference>
<dbReference type="PATRIC" id="fig|1702214.3.peg.416"/>
<evidence type="ECO:0008006" key="4">
    <source>
        <dbReference type="Google" id="ProtNLM"/>
    </source>
</evidence>
<reference evidence="2" key="1">
    <citation type="submission" date="2015-08" db="EMBL/GenBank/DDBJ databases">
        <title>Candidatus Bacteriodes Periocalifornicus.</title>
        <authorList>
            <person name="McLean J.S."/>
            <person name="Kelley S."/>
        </authorList>
    </citation>
    <scope>NUCLEOTIDE SEQUENCE [LARGE SCALE GENOMIC DNA]</scope>
    <source>
        <strain evidence="2">12B</strain>
    </source>
</reference>
<feature type="chain" id="PRO_5006212365" description="DUF4421 domain-containing protein" evidence="1">
    <location>
        <begin position="22"/>
        <end position="363"/>
    </location>
</feature>
<gene>
    <name evidence="2" type="ORF">AL399_05875</name>
</gene>
<keyword evidence="3" id="KW-1185">Reference proteome</keyword>
<feature type="signal peptide" evidence="1">
    <location>
        <begin position="1"/>
        <end position="21"/>
    </location>
</feature>
<sequence length="363" mass="41090">MRTVLPSIALIILVATASAYGQRTDSVATRHNQFSALLQAEGVFYNLEYDHPLKPGYTLPLAIARPQVCYAYDSLFWLAAGWHYGAMAGRRKAWQSYPIISLQTRLAKGFHIRLGELPDAREHQLPEFLYTQQRAWLNRPETGAQLTYRNRRVQAETWVDWFHFVWRYTSENEQFLQGLQVNFRPMGSVDFNLKGFVLGLHSGGQLDTTHLPVTTSTNAGLLASYLSPCLGNSQLRVGGEVDYALSEDASVATPLSKRTGWATRLMALLQWYGLRGQLGYYLAHRFVSLRGEELYSAYSSWSNGAVREARSMLIGEVDYAKEFARGLSFYCGLHALYDLRLGQVDYGFWVGLRAEVGMGKWGW</sequence>